<dbReference type="InterPro" id="IPR008250">
    <property type="entry name" value="ATPase_P-typ_transduc_dom_A_sf"/>
</dbReference>
<evidence type="ECO:0000256" key="17">
    <source>
        <dbReference type="RuleBase" id="RU361146"/>
    </source>
</evidence>
<keyword evidence="23" id="KW-1185">Reference proteome</keyword>
<dbReference type="NCBIfam" id="TIGR01517">
    <property type="entry name" value="ATPase-IIB_Ca"/>
    <property type="match status" value="1"/>
</dbReference>
<evidence type="ECO:0000256" key="2">
    <source>
        <dbReference type="ARBA" id="ARBA00006124"/>
    </source>
</evidence>
<sequence length="1033" mass="113890">MENLLKDFELQAKNPSEEALRRWRSAVKIVRNRRRRFRMVADLAKRSEARNKILRIQGQLEVALAVQKAAFSFIEADLHAGNEVASDLPEEVSQAGFEIDADELESMVYRKDSAVLQRFSGIEGIARCLSMSLDKGISAVERPPISIRQKIYGTNQYNENPGKSFLVFLLEALQDTTLIILMLCAVASMVLGVVIEGWPNGIYEGFGIILCIFLVVMVTATTDYEQFLQFRDLAKEKKKISVVVSRDGCKREVSIYDLVVGDVVHLYPGNQVPADGIFISGHSLLIDESCLTGESDPVKICSRNPFLLSGAKVQDGLGKMLVTSVGMRTSWGRLMESLSEWGDNETPLQVKLNGIAAIIGKIVLVFCVLMFVVLAARFLVEKALQNELLEWSYSDLLTLFNYIAISVTVFVAAVPEGLPVSVTLSLAFASRKLMNERALVRHLFACEIMGSVNCICTDKTGTLTTNQMTVDKVWICDEVIESQDALRSAVSEGILQILMQSISLNSASQVVEGKDGRTIFLGSPTDSALLEFGKLLGIDFSHHHLESQKVKVEPFNSVKKKMSVLVDLPASGLRALTKGAPEIILLMCDKIIKCNGEAVPLSEVQRKIVMNIIDTFSTEALRTLCLAFKDVTDTSEEDKIPEDGYTLLAVIGIKDPVRPGVKNAVRTCLAAGITVRMVTGDNINTATAIAKECGILTDDGLVIEGPDFRCKSQEEMKELIPKIQVLARSSPRDKHILVTKLREMSGEVVAVTGDGMNDATALRDADIGLAMGITGTEVAKENADVIIMDDNFTTIVNLVKWGRVVYLNIQKFVQFQLTVNASALTLNFLSACISGSTPFTAFQLLWISMIMDILGALALATEPPTDKLLQRPPFGRGMNFVTASMWKNIIAQSIYQVAFLLVLKFHGRRILNLQGPDAGSVLNTFIFNSFVLCQVFNEINCRDVEKLNVFHGMFNSWLFVTVIFSEVAFQVVIVEYLGFMANTVPLSWKLWLFSILIGSISMVVAVGIKCTNLVMHSETVKYHDDYDALPTGP</sequence>
<evidence type="ECO:0000259" key="20">
    <source>
        <dbReference type="Pfam" id="PF00690"/>
    </source>
</evidence>
<keyword evidence="10" id="KW-0460">Magnesium</keyword>
<feature type="transmembrane region" description="Helical" evidence="17">
    <location>
        <begin position="956"/>
        <end position="978"/>
    </location>
</feature>
<dbReference type="GO" id="GO:0016887">
    <property type="term" value="F:ATP hydrolysis activity"/>
    <property type="evidence" value="ECO:0007669"/>
    <property type="project" value="InterPro"/>
</dbReference>
<dbReference type="Gene3D" id="3.40.1110.10">
    <property type="entry name" value="Calcium-transporting ATPase, cytoplasmic domain N"/>
    <property type="match status" value="1"/>
</dbReference>
<dbReference type="Pfam" id="PF12515">
    <property type="entry name" value="CaATP_NAI"/>
    <property type="match status" value="1"/>
</dbReference>
<keyword evidence="8 17" id="KW-0106">Calcium</keyword>
<evidence type="ECO:0000256" key="1">
    <source>
        <dbReference type="ARBA" id="ARBA00004141"/>
    </source>
</evidence>
<evidence type="ECO:0000256" key="6">
    <source>
        <dbReference type="ARBA" id="ARBA00022723"/>
    </source>
</evidence>
<evidence type="ECO:0000256" key="7">
    <source>
        <dbReference type="ARBA" id="ARBA00022741"/>
    </source>
</evidence>
<dbReference type="GO" id="GO:0005516">
    <property type="term" value="F:calmodulin binding"/>
    <property type="evidence" value="ECO:0007669"/>
    <property type="project" value="UniProtKB-KW"/>
</dbReference>
<protein>
    <recommendedName>
        <fullName evidence="17">Calcium-transporting ATPase</fullName>
        <ecNumber evidence="17">7.2.2.10</ecNumber>
    </recommendedName>
</protein>
<evidence type="ECO:0000259" key="18">
    <source>
        <dbReference type="Pfam" id="PF00122"/>
    </source>
</evidence>
<dbReference type="EMBL" id="CM018051">
    <property type="protein sequence ID" value="KAA8517155.1"/>
    <property type="molecule type" value="Genomic_DNA"/>
</dbReference>
<dbReference type="SFLD" id="SFLDS00003">
    <property type="entry name" value="Haloacid_Dehalogenase"/>
    <property type="match status" value="1"/>
</dbReference>
<comment type="function">
    <text evidence="17">Catalyzes the hydrolysis of ATP coupled with the transport of calcium.</text>
</comment>
<dbReference type="Pfam" id="PF13246">
    <property type="entry name" value="Cation_ATPase"/>
    <property type="match status" value="1"/>
</dbReference>
<reference evidence="22 23" key="1">
    <citation type="submission" date="2019-09" db="EMBL/GenBank/DDBJ databases">
        <title>A chromosome-level genome assembly of the Chinese tupelo Nyssa sinensis.</title>
        <authorList>
            <person name="Yang X."/>
            <person name="Kang M."/>
            <person name="Yang Y."/>
            <person name="Xiong H."/>
            <person name="Wang M."/>
            <person name="Zhang Z."/>
            <person name="Wang Z."/>
            <person name="Wu H."/>
            <person name="Ma T."/>
            <person name="Liu J."/>
            <person name="Xi Z."/>
        </authorList>
    </citation>
    <scope>NUCLEOTIDE SEQUENCE [LARGE SCALE GENOMIC DNA]</scope>
    <source>
        <strain evidence="22">J267</strain>
        <tissue evidence="22">Leaf</tissue>
    </source>
</reference>
<feature type="transmembrane region" description="Helical" evidence="17">
    <location>
        <begin position="358"/>
        <end position="380"/>
    </location>
</feature>
<dbReference type="GO" id="GO:0046872">
    <property type="term" value="F:metal ion binding"/>
    <property type="evidence" value="ECO:0007669"/>
    <property type="project" value="UniProtKB-KW"/>
</dbReference>
<dbReference type="PANTHER" id="PTHR24093">
    <property type="entry name" value="CATION TRANSPORTING ATPASE"/>
    <property type="match status" value="1"/>
</dbReference>
<dbReference type="SUPFAM" id="SSF81653">
    <property type="entry name" value="Calcium ATPase, transduction domain A"/>
    <property type="match status" value="1"/>
</dbReference>
<dbReference type="SFLD" id="SFLDG00002">
    <property type="entry name" value="C1.7:_P-type_atpase_like"/>
    <property type="match status" value="1"/>
</dbReference>
<dbReference type="GO" id="GO:0005886">
    <property type="term" value="C:plasma membrane"/>
    <property type="evidence" value="ECO:0007669"/>
    <property type="project" value="TreeGrafter"/>
</dbReference>
<feature type="domain" description="Cation-transporting P-type ATPase N-terminal" evidence="20">
    <location>
        <begin position="121"/>
        <end position="188"/>
    </location>
</feature>
<dbReference type="InterPro" id="IPR023298">
    <property type="entry name" value="ATPase_P-typ_TM_dom_sf"/>
</dbReference>
<evidence type="ECO:0000256" key="8">
    <source>
        <dbReference type="ARBA" id="ARBA00022837"/>
    </source>
</evidence>
<dbReference type="InterPro" id="IPR004014">
    <property type="entry name" value="ATPase_P-typ_cation-transptr_N"/>
</dbReference>
<feature type="transmembrane region" description="Helical" evidence="17">
    <location>
        <begin position="990"/>
        <end position="1008"/>
    </location>
</feature>
<evidence type="ECO:0000256" key="3">
    <source>
        <dbReference type="ARBA" id="ARBA00022448"/>
    </source>
</evidence>
<gene>
    <name evidence="22" type="ORF">F0562_017448</name>
</gene>
<evidence type="ECO:0000256" key="5">
    <source>
        <dbReference type="ARBA" id="ARBA00022692"/>
    </source>
</evidence>
<organism evidence="22 23">
    <name type="scientific">Nyssa sinensis</name>
    <dbReference type="NCBI Taxonomy" id="561372"/>
    <lineage>
        <taxon>Eukaryota</taxon>
        <taxon>Viridiplantae</taxon>
        <taxon>Streptophyta</taxon>
        <taxon>Embryophyta</taxon>
        <taxon>Tracheophyta</taxon>
        <taxon>Spermatophyta</taxon>
        <taxon>Magnoliopsida</taxon>
        <taxon>eudicotyledons</taxon>
        <taxon>Gunneridae</taxon>
        <taxon>Pentapetalae</taxon>
        <taxon>asterids</taxon>
        <taxon>Cornales</taxon>
        <taxon>Nyssaceae</taxon>
        <taxon>Nyssa</taxon>
    </lineage>
</organism>
<keyword evidence="4 17" id="KW-0109">Calcium transport</keyword>
<comment type="caution">
    <text evidence="17">Lacks conserved residue(s) required for the propagation of feature annotation.</text>
</comment>
<dbReference type="PROSITE" id="PS00154">
    <property type="entry name" value="ATPASE_E1_E2"/>
    <property type="match status" value="1"/>
</dbReference>
<keyword evidence="15 17" id="KW-0472">Membrane</keyword>
<dbReference type="FunFam" id="3.40.50.1000:FF:000011">
    <property type="entry name" value="Calcium-transporting ATPase"/>
    <property type="match status" value="1"/>
</dbReference>
<dbReference type="Gene3D" id="1.20.1110.10">
    <property type="entry name" value="Calcium-transporting ATPase, transmembrane domain"/>
    <property type="match status" value="1"/>
</dbReference>
<dbReference type="FunFam" id="1.20.1110.10:FF:000039">
    <property type="entry name" value="Calcium-transporting ATPase"/>
    <property type="match status" value="1"/>
</dbReference>
<dbReference type="GO" id="GO:0005388">
    <property type="term" value="F:P-type calcium transporter activity"/>
    <property type="evidence" value="ECO:0007669"/>
    <property type="project" value="UniProtKB-EC"/>
</dbReference>
<feature type="transmembrane region" description="Helical" evidence="17">
    <location>
        <begin position="400"/>
        <end position="429"/>
    </location>
</feature>
<keyword evidence="14 17" id="KW-0406">Ion transport</keyword>
<proteinExistence type="inferred from homology"/>
<dbReference type="Pfam" id="PF00690">
    <property type="entry name" value="Cation_ATPase_N"/>
    <property type="match status" value="1"/>
</dbReference>
<dbReference type="InterPro" id="IPR001757">
    <property type="entry name" value="P_typ_ATPase"/>
</dbReference>
<dbReference type="OrthoDB" id="3352408at2759"/>
<evidence type="ECO:0000259" key="21">
    <source>
        <dbReference type="Pfam" id="PF12515"/>
    </source>
</evidence>
<dbReference type="InterPro" id="IPR036412">
    <property type="entry name" value="HAD-like_sf"/>
</dbReference>
<dbReference type="InterPro" id="IPR006068">
    <property type="entry name" value="ATPase_P-typ_cation-transptr_C"/>
</dbReference>
<dbReference type="Gene3D" id="1.20.5.170">
    <property type="match status" value="1"/>
</dbReference>
<evidence type="ECO:0000313" key="22">
    <source>
        <dbReference type="EMBL" id="KAA8517155.1"/>
    </source>
</evidence>
<dbReference type="SFLD" id="SFLDF00027">
    <property type="entry name" value="p-type_atpase"/>
    <property type="match status" value="1"/>
</dbReference>
<dbReference type="FunFam" id="2.70.150.10:FF:000006">
    <property type="entry name" value="Calcium-transporting ATPase"/>
    <property type="match status" value="1"/>
</dbReference>
<dbReference type="InterPro" id="IPR023214">
    <property type="entry name" value="HAD_sf"/>
</dbReference>
<comment type="catalytic activity">
    <reaction evidence="16 17">
        <text>Ca(2+)(in) + ATP + H2O = Ca(2+)(out) + ADP + phosphate + H(+)</text>
        <dbReference type="Rhea" id="RHEA:18105"/>
        <dbReference type="ChEBI" id="CHEBI:15377"/>
        <dbReference type="ChEBI" id="CHEBI:15378"/>
        <dbReference type="ChEBI" id="CHEBI:29108"/>
        <dbReference type="ChEBI" id="CHEBI:30616"/>
        <dbReference type="ChEBI" id="CHEBI:43474"/>
        <dbReference type="ChEBI" id="CHEBI:456216"/>
        <dbReference type="EC" id="7.2.2.10"/>
    </reaction>
</comment>
<keyword evidence="11" id="KW-0112">Calmodulin-binding</keyword>
<dbReference type="GO" id="GO:0005524">
    <property type="term" value="F:ATP binding"/>
    <property type="evidence" value="ECO:0007669"/>
    <property type="project" value="UniProtKB-KW"/>
</dbReference>
<dbReference type="Gene3D" id="2.70.150.10">
    <property type="entry name" value="Calcium-transporting ATPase, cytoplasmic transduction domain A"/>
    <property type="match status" value="1"/>
</dbReference>
<dbReference type="InterPro" id="IPR018303">
    <property type="entry name" value="ATPase_P-typ_P_site"/>
</dbReference>
<evidence type="ECO:0000256" key="16">
    <source>
        <dbReference type="ARBA" id="ARBA00048694"/>
    </source>
</evidence>
<keyword evidence="6" id="KW-0479">Metal-binding</keyword>
<evidence type="ECO:0000256" key="10">
    <source>
        <dbReference type="ARBA" id="ARBA00022842"/>
    </source>
</evidence>
<feature type="domain" description="Calcium-transporting P-type ATPase N-terminal autoinhibitory" evidence="21">
    <location>
        <begin position="5"/>
        <end position="48"/>
    </location>
</feature>
<dbReference type="SUPFAM" id="SSF81660">
    <property type="entry name" value="Metal cation-transporting ATPase, ATP-binding domain N"/>
    <property type="match status" value="1"/>
</dbReference>
<dbReference type="Gene3D" id="3.40.50.1000">
    <property type="entry name" value="HAD superfamily/HAD-like"/>
    <property type="match status" value="1"/>
</dbReference>
<dbReference type="Pfam" id="PF00689">
    <property type="entry name" value="Cation_ATPase_C"/>
    <property type="match status" value="1"/>
</dbReference>
<dbReference type="Pfam" id="PF00122">
    <property type="entry name" value="E1-E2_ATPase"/>
    <property type="match status" value="1"/>
</dbReference>
<evidence type="ECO:0000313" key="23">
    <source>
        <dbReference type="Proteomes" id="UP000325577"/>
    </source>
</evidence>
<evidence type="ECO:0000256" key="14">
    <source>
        <dbReference type="ARBA" id="ARBA00023065"/>
    </source>
</evidence>
<keyword evidence="5 17" id="KW-0812">Transmembrane</keyword>
<dbReference type="InterPro" id="IPR044492">
    <property type="entry name" value="P_typ_ATPase_HD_dom"/>
</dbReference>
<comment type="similarity">
    <text evidence="2 17">Belongs to the cation transport ATPase (P-type) (TC 3.A.3) family. Type IIB subfamily.</text>
</comment>
<dbReference type="InterPro" id="IPR024750">
    <property type="entry name" value="Ca_ATPase_N_dom"/>
</dbReference>
<evidence type="ECO:0000259" key="19">
    <source>
        <dbReference type="Pfam" id="PF00689"/>
    </source>
</evidence>
<feature type="transmembrane region" description="Helical" evidence="17">
    <location>
        <begin position="201"/>
        <end position="221"/>
    </location>
</feature>
<name>A0A5J4ZF45_9ASTE</name>
<dbReference type="SUPFAM" id="SSF56784">
    <property type="entry name" value="HAD-like"/>
    <property type="match status" value="1"/>
</dbReference>
<evidence type="ECO:0000256" key="11">
    <source>
        <dbReference type="ARBA" id="ARBA00022860"/>
    </source>
</evidence>
<keyword evidence="3 17" id="KW-0813">Transport</keyword>
<dbReference type="EC" id="7.2.2.10" evidence="17"/>
<dbReference type="AlphaFoldDB" id="A0A5J4ZF45"/>
<evidence type="ECO:0000256" key="4">
    <source>
        <dbReference type="ARBA" id="ARBA00022568"/>
    </source>
</evidence>
<dbReference type="NCBIfam" id="TIGR01494">
    <property type="entry name" value="ATPase_P-type"/>
    <property type="match status" value="2"/>
</dbReference>
<feature type="domain" description="P-type ATPase A" evidence="18">
    <location>
        <begin position="239"/>
        <end position="338"/>
    </location>
</feature>
<dbReference type="InterPro" id="IPR023299">
    <property type="entry name" value="ATPase_P-typ_cyto_dom_N"/>
</dbReference>
<dbReference type="FunFam" id="1.20.5.170:FF:000026">
    <property type="entry name" value="Calcium-transporting ATPase"/>
    <property type="match status" value="1"/>
</dbReference>
<comment type="subcellular location">
    <subcellularLocation>
        <location evidence="1 17">Membrane</location>
        <topology evidence="1 17">Multi-pass membrane protein</topology>
    </subcellularLocation>
</comment>
<feature type="transmembrane region" description="Helical" evidence="17">
    <location>
        <begin position="178"/>
        <end position="195"/>
    </location>
</feature>
<dbReference type="InterPro" id="IPR059000">
    <property type="entry name" value="ATPase_P-type_domA"/>
</dbReference>
<dbReference type="PANTHER" id="PTHR24093:SF462">
    <property type="entry name" value="CALCIUM-TRANSPORTING ATPASE 11, PLASMA MEMBRANE-TYPE-RELATED"/>
    <property type="match status" value="1"/>
</dbReference>
<dbReference type="Proteomes" id="UP000325577">
    <property type="component" value="Linkage Group LG8"/>
</dbReference>
<keyword evidence="9 17" id="KW-0067">ATP-binding</keyword>
<dbReference type="PRINTS" id="PR00120">
    <property type="entry name" value="HATPASE"/>
</dbReference>
<keyword evidence="13 17" id="KW-1133">Transmembrane helix</keyword>
<evidence type="ECO:0000256" key="12">
    <source>
        <dbReference type="ARBA" id="ARBA00022967"/>
    </source>
</evidence>
<keyword evidence="12" id="KW-1278">Translocase</keyword>
<evidence type="ECO:0000256" key="9">
    <source>
        <dbReference type="ARBA" id="ARBA00022840"/>
    </source>
</evidence>
<keyword evidence="7 17" id="KW-0547">Nucleotide-binding</keyword>
<dbReference type="PRINTS" id="PR00119">
    <property type="entry name" value="CATATPASE"/>
</dbReference>
<accession>A0A5J4ZF45</accession>
<evidence type="ECO:0000256" key="15">
    <source>
        <dbReference type="ARBA" id="ARBA00023136"/>
    </source>
</evidence>
<dbReference type="InterPro" id="IPR006408">
    <property type="entry name" value="P-type_ATPase_IIB"/>
</dbReference>
<dbReference type="SUPFAM" id="SSF81665">
    <property type="entry name" value="Calcium ATPase, transmembrane domain M"/>
    <property type="match status" value="1"/>
</dbReference>
<feature type="domain" description="Cation-transporting P-type ATPase C-terminal" evidence="19">
    <location>
        <begin position="837"/>
        <end position="1006"/>
    </location>
</feature>
<evidence type="ECO:0000256" key="13">
    <source>
        <dbReference type="ARBA" id="ARBA00022989"/>
    </source>
</evidence>